<evidence type="ECO:0000313" key="3">
    <source>
        <dbReference type="Proteomes" id="UP001500984"/>
    </source>
</evidence>
<reference evidence="2 3" key="1">
    <citation type="journal article" date="2019" name="Int. J. Syst. Evol. Microbiol.">
        <title>The Global Catalogue of Microorganisms (GCM) 10K type strain sequencing project: providing services to taxonomists for standard genome sequencing and annotation.</title>
        <authorList>
            <consortium name="The Broad Institute Genomics Platform"/>
            <consortium name="The Broad Institute Genome Sequencing Center for Infectious Disease"/>
            <person name="Wu L."/>
            <person name="Ma J."/>
        </authorList>
    </citation>
    <scope>NUCLEOTIDE SEQUENCE [LARGE SCALE GENOMIC DNA]</scope>
    <source>
        <strain evidence="2 3">JCM 15900</strain>
    </source>
</reference>
<evidence type="ECO:0000259" key="1">
    <source>
        <dbReference type="PROSITE" id="PS51186"/>
    </source>
</evidence>
<dbReference type="Gene3D" id="3.40.630.30">
    <property type="match status" value="1"/>
</dbReference>
<dbReference type="Pfam" id="PF00583">
    <property type="entry name" value="Acetyltransf_1"/>
    <property type="match status" value="1"/>
</dbReference>
<dbReference type="Proteomes" id="UP001500984">
    <property type="component" value="Unassembled WGS sequence"/>
</dbReference>
<gene>
    <name evidence="2" type="ORF">GCM10009823_16060</name>
</gene>
<dbReference type="PROSITE" id="PS51186">
    <property type="entry name" value="GNAT"/>
    <property type="match status" value="1"/>
</dbReference>
<name>A0ABN2WNN6_9MICO</name>
<dbReference type="InterPro" id="IPR016181">
    <property type="entry name" value="Acyl_CoA_acyltransferase"/>
</dbReference>
<proteinExistence type="predicted"/>
<evidence type="ECO:0000313" key="2">
    <source>
        <dbReference type="EMBL" id="GAA2096092.1"/>
    </source>
</evidence>
<feature type="domain" description="N-acetyltransferase" evidence="1">
    <location>
        <begin position="68"/>
        <end position="212"/>
    </location>
</feature>
<accession>A0ABN2WNN6</accession>
<dbReference type="SUPFAM" id="SSF55729">
    <property type="entry name" value="Acyl-CoA N-acyltransferases (Nat)"/>
    <property type="match status" value="1"/>
</dbReference>
<dbReference type="PANTHER" id="PTHR42791:SF1">
    <property type="entry name" value="N-ACETYLTRANSFERASE DOMAIN-CONTAINING PROTEIN"/>
    <property type="match status" value="1"/>
</dbReference>
<dbReference type="InterPro" id="IPR000182">
    <property type="entry name" value="GNAT_dom"/>
</dbReference>
<dbReference type="EMBL" id="BAAAPZ010000005">
    <property type="protein sequence ID" value="GAA2096092.1"/>
    <property type="molecule type" value="Genomic_DNA"/>
</dbReference>
<dbReference type="PANTHER" id="PTHR42791">
    <property type="entry name" value="GNAT FAMILY ACETYLTRANSFERASE"/>
    <property type="match status" value="1"/>
</dbReference>
<keyword evidence="3" id="KW-1185">Reference proteome</keyword>
<dbReference type="InterPro" id="IPR052523">
    <property type="entry name" value="Trichothecene_AcTrans"/>
</dbReference>
<protein>
    <recommendedName>
        <fullName evidence="1">N-acetyltransferase domain-containing protein</fullName>
    </recommendedName>
</protein>
<dbReference type="CDD" id="cd04301">
    <property type="entry name" value="NAT_SF"/>
    <property type="match status" value="1"/>
</dbReference>
<organism evidence="2 3">
    <name type="scientific">Brevibacterium salitolerans</name>
    <dbReference type="NCBI Taxonomy" id="1403566"/>
    <lineage>
        <taxon>Bacteria</taxon>
        <taxon>Bacillati</taxon>
        <taxon>Actinomycetota</taxon>
        <taxon>Actinomycetes</taxon>
        <taxon>Micrococcales</taxon>
        <taxon>Brevibacteriaceae</taxon>
        <taxon>Brevibacterium</taxon>
    </lineage>
</organism>
<comment type="caution">
    <text evidence="2">The sequence shown here is derived from an EMBL/GenBank/DDBJ whole genome shotgun (WGS) entry which is preliminary data.</text>
</comment>
<sequence length="212" mass="22745">MEAALAMIPVRPGPDQIVHLVEAELEDAAAVLAVAFHDYAWTRWVIPEDGYGKRLRQLQRLYLAHALGHGSVLRTADFSGVVALLPVAAPEPAPEVYERIRALHGDRLGRLGGVESPEPELPAAQALAAPLPAADWTLETVGVLSSAQGRGLGGRLVDAGLRTAQARGASAVGLETSDERNVALYRRHGFEVVAHQRPECGPQIWTLRAEIP</sequence>